<accession>A0A401NTG5</accession>
<reference evidence="1 2" key="1">
    <citation type="journal article" date="2018" name="Nat. Ecol. Evol.">
        <title>Shark genomes provide insights into elasmobranch evolution and the origin of vertebrates.</title>
        <authorList>
            <person name="Hara Y"/>
            <person name="Yamaguchi K"/>
            <person name="Onimaru K"/>
            <person name="Kadota M"/>
            <person name="Koyanagi M"/>
            <person name="Keeley SD"/>
            <person name="Tatsumi K"/>
            <person name="Tanaka K"/>
            <person name="Motone F"/>
            <person name="Kageyama Y"/>
            <person name="Nozu R"/>
            <person name="Adachi N"/>
            <person name="Nishimura O"/>
            <person name="Nakagawa R"/>
            <person name="Tanegashima C"/>
            <person name="Kiyatake I"/>
            <person name="Matsumoto R"/>
            <person name="Murakumo K"/>
            <person name="Nishida K"/>
            <person name="Terakita A"/>
            <person name="Kuratani S"/>
            <person name="Sato K"/>
            <person name="Hyodo S Kuraku.S."/>
        </authorList>
    </citation>
    <scope>NUCLEOTIDE SEQUENCE [LARGE SCALE GENOMIC DNA]</scope>
</reference>
<dbReference type="AlphaFoldDB" id="A0A401NTG5"/>
<proteinExistence type="predicted"/>
<name>A0A401NTG5_SCYTO</name>
<evidence type="ECO:0000313" key="2">
    <source>
        <dbReference type="Proteomes" id="UP000288216"/>
    </source>
</evidence>
<organism evidence="1 2">
    <name type="scientific">Scyliorhinus torazame</name>
    <name type="common">Cloudy catshark</name>
    <name type="synonym">Catulus torazame</name>
    <dbReference type="NCBI Taxonomy" id="75743"/>
    <lineage>
        <taxon>Eukaryota</taxon>
        <taxon>Metazoa</taxon>
        <taxon>Chordata</taxon>
        <taxon>Craniata</taxon>
        <taxon>Vertebrata</taxon>
        <taxon>Chondrichthyes</taxon>
        <taxon>Elasmobranchii</taxon>
        <taxon>Galeomorphii</taxon>
        <taxon>Galeoidea</taxon>
        <taxon>Carcharhiniformes</taxon>
        <taxon>Scyliorhinidae</taxon>
        <taxon>Scyliorhinus</taxon>
    </lineage>
</organism>
<dbReference type="EMBL" id="BFAA01004080">
    <property type="protein sequence ID" value="GCB64178.1"/>
    <property type="molecule type" value="Genomic_DNA"/>
</dbReference>
<protein>
    <submittedName>
        <fullName evidence="1">Uncharacterized protein</fullName>
    </submittedName>
</protein>
<comment type="caution">
    <text evidence="1">The sequence shown here is derived from an EMBL/GenBank/DDBJ whole genome shotgun (WGS) entry which is preliminary data.</text>
</comment>
<sequence>MYLHIGKFTNQFISGVRHCMQLLKSYVGACALKPHGTESVCKNKVQRKKLYGLTEVGCFFELQGAFQNTSLWAFLLLKFKEI</sequence>
<evidence type="ECO:0000313" key="1">
    <source>
        <dbReference type="EMBL" id="GCB64178.1"/>
    </source>
</evidence>
<dbReference type="Proteomes" id="UP000288216">
    <property type="component" value="Unassembled WGS sequence"/>
</dbReference>
<keyword evidence="2" id="KW-1185">Reference proteome</keyword>
<gene>
    <name evidence="1" type="ORF">scyTo_0009777</name>
</gene>